<dbReference type="GO" id="GO:0004674">
    <property type="term" value="F:protein serine/threonine kinase activity"/>
    <property type="evidence" value="ECO:0007669"/>
    <property type="project" value="InterPro"/>
</dbReference>
<dbReference type="AlphaFoldDB" id="A0AAV5RV68"/>
<dbReference type="EMBL" id="BTGD01000005">
    <property type="protein sequence ID" value="GMM55232.1"/>
    <property type="molecule type" value="Genomic_DNA"/>
</dbReference>
<name>A0AAV5RV68_MAUHU</name>
<evidence type="ECO:0000313" key="2">
    <source>
        <dbReference type="EMBL" id="GMM55232.1"/>
    </source>
</evidence>
<keyword evidence="3" id="KW-1185">Reference proteome</keyword>
<protein>
    <recommendedName>
        <fullName evidence="1">Telomere-length maintenance and DNA damage repair domain-containing protein</fullName>
    </recommendedName>
</protein>
<accession>A0AAV5RV68</accession>
<dbReference type="Proteomes" id="UP001377567">
    <property type="component" value="Unassembled WGS sequence"/>
</dbReference>
<organism evidence="2 3">
    <name type="scientific">Maudiozyma humilis</name>
    <name type="common">Sour dough yeast</name>
    <name type="synonym">Kazachstania humilis</name>
    <dbReference type="NCBI Taxonomy" id="51915"/>
    <lineage>
        <taxon>Eukaryota</taxon>
        <taxon>Fungi</taxon>
        <taxon>Dikarya</taxon>
        <taxon>Ascomycota</taxon>
        <taxon>Saccharomycotina</taxon>
        <taxon>Saccharomycetes</taxon>
        <taxon>Saccharomycetales</taxon>
        <taxon>Saccharomycetaceae</taxon>
        <taxon>Maudiozyma</taxon>
    </lineage>
</organism>
<proteinExistence type="predicted"/>
<dbReference type="InterPro" id="IPR021668">
    <property type="entry name" value="TAN"/>
</dbReference>
<sequence>MDYIARILESLSHGKVRERNEALKDLTTMLKSRPDHIPSRAAQDIIEALISIIEPEHRKYCDALDTEEGPKGVGEERLSAIAYTIRLFVEKVAPRFKQKVVNYCLAVLPLMAVTEPGNSGRFVEPTAVHLTHAILCVVRSEPFQLKFTAERWGVLVDQMCSLANKQIRRSIVDRALSNTLSVLAVLVNLDTLGLTKGPGLLLLHETVRDWLRRSSKETGDTVVIMEIVNRLLGATSTNNAVQALHLIHETWRFLSMNGNTSAKSIQDQLVYHFMVASELVNHKLPNMVGVTLPNFQDEEFVYMVKEILRQRLNDYEPRAFSTDSIEFCESDDSKLNWLTLNDIQSGPQGLIFQQFICMSIKKLC</sequence>
<comment type="caution">
    <text evidence="2">The sequence shown here is derived from an EMBL/GenBank/DDBJ whole genome shotgun (WGS) entry which is preliminary data.</text>
</comment>
<feature type="domain" description="Telomere-length maintenance and DNA damage repair" evidence="1">
    <location>
        <begin position="1"/>
        <end position="154"/>
    </location>
</feature>
<gene>
    <name evidence="2" type="ORF">DAKH74_018480</name>
</gene>
<evidence type="ECO:0000313" key="3">
    <source>
        <dbReference type="Proteomes" id="UP001377567"/>
    </source>
</evidence>
<reference evidence="2 3" key="1">
    <citation type="journal article" date="2023" name="Elife">
        <title>Identification of key yeast species and microbe-microbe interactions impacting larval growth of Drosophila in the wild.</title>
        <authorList>
            <person name="Mure A."/>
            <person name="Sugiura Y."/>
            <person name="Maeda R."/>
            <person name="Honda K."/>
            <person name="Sakurai N."/>
            <person name="Takahashi Y."/>
            <person name="Watada M."/>
            <person name="Katoh T."/>
            <person name="Gotoh A."/>
            <person name="Gotoh Y."/>
            <person name="Taniguchi I."/>
            <person name="Nakamura K."/>
            <person name="Hayashi T."/>
            <person name="Katayama T."/>
            <person name="Uemura T."/>
            <person name="Hattori Y."/>
        </authorList>
    </citation>
    <scope>NUCLEOTIDE SEQUENCE [LARGE SCALE GENOMIC DNA]</scope>
    <source>
        <strain evidence="2 3">KH-74</strain>
    </source>
</reference>
<dbReference type="SMART" id="SM01342">
    <property type="entry name" value="TAN"/>
    <property type="match status" value="1"/>
</dbReference>
<dbReference type="Pfam" id="PF11640">
    <property type="entry name" value="TAN"/>
    <property type="match status" value="1"/>
</dbReference>
<evidence type="ECO:0000259" key="1">
    <source>
        <dbReference type="SMART" id="SM01342"/>
    </source>
</evidence>